<reference evidence="2" key="1">
    <citation type="submission" date="2022-10" db="EMBL/GenBank/DDBJ databases">
        <title>Adaptive evolution leads to modifications in subtelomeric GC content in a zoonotic Cryptosporidium species.</title>
        <authorList>
            <person name="Li J."/>
            <person name="Feng Y."/>
            <person name="Xiao L."/>
        </authorList>
    </citation>
    <scope>NUCLEOTIDE SEQUENCE</scope>
    <source>
        <strain evidence="2">33844</strain>
    </source>
</reference>
<protein>
    <submittedName>
        <fullName evidence="2">Uncharacterized protein</fullName>
    </submittedName>
</protein>
<evidence type="ECO:0000256" key="1">
    <source>
        <dbReference type="SAM" id="SignalP"/>
    </source>
</evidence>
<comment type="caution">
    <text evidence="2">The sequence shown here is derived from an EMBL/GenBank/DDBJ whole genome shotgun (WGS) entry which is preliminary data.</text>
</comment>
<sequence>MAPYWTRLMISIIMSLLDHSTSLQYLSDPSFEKKIEFTLPIRNTTNKYVEISDPKLALVNLLYKIEDMLQMAMNMFKNIKL</sequence>
<accession>A0A9D5HXI0</accession>
<dbReference type="OrthoDB" id="10355217at2759"/>
<evidence type="ECO:0000313" key="2">
    <source>
        <dbReference type="EMBL" id="KAJ1609076.1"/>
    </source>
</evidence>
<organism evidence="2">
    <name type="scientific">Cryptosporidium canis</name>
    <dbReference type="NCBI Taxonomy" id="195482"/>
    <lineage>
        <taxon>Eukaryota</taxon>
        <taxon>Sar</taxon>
        <taxon>Alveolata</taxon>
        <taxon>Apicomplexa</taxon>
        <taxon>Conoidasida</taxon>
        <taxon>Coccidia</taxon>
        <taxon>Eucoccidiorida</taxon>
        <taxon>Eimeriorina</taxon>
        <taxon>Cryptosporidiidae</taxon>
        <taxon>Cryptosporidium</taxon>
    </lineage>
</organism>
<dbReference type="AlphaFoldDB" id="A0A9D5HXI0"/>
<dbReference type="Proteomes" id="UP001067231">
    <property type="component" value="Unassembled WGS sequence"/>
</dbReference>
<keyword evidence="1" id="KW-0732">Signal</keyword>
<name>A0A9D5HXI0_9CRYT</name>
<gene>
    <name evidence="2" type="ORF">OJ253_1673</name>
</gene>
<feature type="chain" id="PRO_5038877197" evidence="1">
    <location>
        <begin position="24"/>
        <end position="81"/>
    </location>
</feature>
<proteinExistence type="predicted"/>
<dbReference type="EMBL" id="JAPCXC010000037">
    <property type="protein sequence ID" value="KAJ1609076.1"/>
    <property type="molecule type" value="Genomic_DNA"/>
</dbReference>
<feature type="signal peptide" evidence="1">
    <location>
        <begin position="1"/>
        <end position="23"/>
    </location>
</feature>